<dbReference type="VEuPathDB" id="FungiDB:HZS61_016909"/>
<dbReference type="Gene3D" id="4.10.240.10">
    <property type="entry name" value="Zn(2)-C6 fungal-type DNA-binding domain"/>
    <property type="match status" value="1"/>
</dbReference>
<dbReference type="VEuPathDB" id="FungiDB:FOC4_g10014173"/>
<proteinExistence type="predicted"/>
<dbReference type="PANTHER" id="PTHR47784:SF4">
    <property type="entry name" value="ZN(II)2CYS6 TRANSCRIPTION FACTOR (EUROFUNG)"/>
    <property type="match status" value="1"/>
</dbReference>
<gene>
    <name evidence="4" type="ORF">FRV6_16738</name>
</gene>
<dbReference type="Pfam" id="PF00172">
    <property type="entry name" value="Zn_clus"/>
    <property type="match status" value="1"/>
</dbReference>
<evidence type="ECO:0000259" key="3">
    <source>
        <dbReference type="PROSITE" id="PS50048"/>
    </source>
</evidence>
<evidence type="ECO:0000313" key="5">
    <source>
        <dbReference type="Proteomes" id="UP000219369"/>
    </source>
</evidence>
<dbReference type="EMBL" id="FMJY01000012">
    <property type="protein sequence ID" value="SCO92610.1"/>
    <property type="molecule type" value="Genomic_DNA"/>
</dbReference>
<name>A0A2H3U6T8_FUSOX</name>
<dbReference type="SMART" id="SM00066">
    <property type="entry name" value="GAL4"/>
    <property type="match status" value="1"/>
</dbReference>
<dbReference type="VEuPathDB" id="FungiDB:FOC1_g10001420"/>
<sequence length="413" mass="46062">MSRRFRRAAKSRTGCRNCKQRHIKCDETTPSCVNCSTTHRHCSYLSLVPRTTPTSSQYRRVPVQQPGPSHPSLSLASASLACFPPAGLPFRSQALPDPTLDHTRVQQYSLQDMALLHHFQNGLAQSMVNLHPAAQQLFAQAAGHALVAPYLLNQILALSAAHLASVTGERRTILYRHQATAWQARALAYFNASTPDLDDSRNCVSMFFFSVFLGYQAIFETLSILDDFTGFLDSFISCIGLLRGVRTITDKSWQILEHQLMPSMDPRCSSNTESNQAAEPRRASNLAKGDECRPLIQRLDAADAELDSETVSVCRRAAHCLQASFDACRASPSRHARIVLSCTTFLEKDFIDLVRSQQPEAILILAYYGVMLHSISDIWMVDEAGRNLVRSVTAHLGSDWEKWLVWPKTATLQ</sequence>
<dbReference type="PROSITE" id="PS00463">
    <property type="entry name" value="ZN2_CY6_FUNGAL_1"/>
    <property type="match status" value="1"/>
</dbReference>
<dbReference type="InterPro" id="IPR021858">
    <property type="entry name" value="Fun_TF"/>
</dbReference>
<dbReference type="VEuPathDB" id="FungiDB:FOIG_11000"/>
<dbReference type="Proteomes" id="UP000219369">
    <property type="component" value="Unassembled WGS sequence"/>
</dbReference>
<dbReference type="SUPFAM" id="SSF57701">
    <property type="entry name" value="Zn2/Cys6 DNA-binding domain"/>
    <property type="match status" value="1"/>
</dbReference>
<accession>A0A2H3U6T8</accession>
<protein>
    <recommendedName>
        <fullName evidence="3">Zn(2)-C6 fungal-type domain-containing protein</fullName>
    </recommendedName>
</protein>
<dbReference type="PROSITE" id="PS50048">
    <property type="entry name" value="ZN2_CY6_FUNGAL_2"/>
    <property type="match status" value="1"/>
</dbReference>
<dbReference type="InterPro" id="IPR001138">
    <property type="entry name" value="Zn2Cys6_DnaBD"/>
</dbReference>
<dbReference type="CDD" id="cd00067">
    <property type="entry name" value="GAL4"/>
    <property type="match status" value="1"/>
</dbReference>
<feature type="region of interest" description="Disordered" evidence="2">
    <location>
        <begin position="53"/>
        <end position="72"/>
    </location>
</feature>
<dbReference type="VEuPathDB" id="FungiDB:FOMG_02060"/>
<dbReference type="VEuPathDB" id="FungiDB:FOZG_02046"/>
<feature type="region of interest" description="Disordered" evidence="2">
    <location>
        <begin position="264"/>
        <end position="286"/>
    </location>
</feature>
<dbReference type="GO" id="GO:0008270">
    <property type="term" value="F:zinc ion binding"/>
    <property type="evidence" value="ECO:0007669"/>
    <property type="project" value="InterPro"/>
</dbReference>
<dbReference type="InterPro" id="IPR053157">
    <property type="entry name" value="Sterol_Uptake_Regulator"/>
</dbReference>
<dbReference type="AlphaFoldDB" id="A0A2H3U6T8"/>
<evidence type="ECO:0000313" key="4">
    <source>
        <dbReference type="EMBL" id="SCO92610.1"/>
    </source>
</evidence>
<feature type="compositionally biased region" description="Polar residues" evidence="2">
    <location>
        <begin position="268"/>
        <end position="277"/>
    </location>
</feature>
<dbReference type="PANTHER" id="PTHR47784">
    <property type="entry name" value="STEROL UPTAKE CONTROL PROTEIN 2"/>
    <property type="match status" value="1"/>
</dbReference>
<evidence type="ECO:0000256" key="1">
    <source>
        <dbReference type="ARBA" id="ARBA00023242"/>
    </source>
</evidence>
<dbReference type="VEuPathDB" id="FungiDB:FOXG_18047"/>
<dbReference type="OrthoDB" id="5350673at2759"/>
<feature type="domain" description="Zn(2)-C6 fungal-type" evidence="3">
    <location>
        <begin position="14"/>
        <end position="44"/>
    </location>
</feature>
<organism evidence="4 5">
    <name type="scientific">Fusarium oxysporum</name>
    <name type="common">Fusarium vascular wilt</name>
    <dbReference type="NCBI Taxonomy" id="5507"/>
    <lineage>
        <taxon>Eukaryota</taxon>
        <taxon>Fungi</taxon>
        <taxon>Dikarya</taxon>
        <taxon>Ascomycota</taxon>
        <taxon>Pezizomycotina</taxon>
        <taxon>Sordariomycetes</taxon>
        <taxon>Hypocreomycetidae</taxon>
        <taxon>Hypocreales</taxon>
        <taxon>Nectriaceae</taxon>
        <taxon>Fusarium</taxon>
        <taxon>Fusarium oxysporum species complex</taxon>
    </lineage>
</organism>
<dbReference type="InterPro" id="IPR036864">
    <property type="entry name" value="Zn2-C6_fun-type_DNA-bd_sf"/>
</dbReference>
<dbReference type="GO" id="GO:0001228">
    <property type="term" value="F:DNA-binding transcription activator activity, RNA polymerase II-specific"/>
    <property type="evidence" value="ECO:0007669"/>
    <property type="project" value="TreeGrafter"/>
</dbReference>
<keyword evidence="1" id="KW-0539">Nucleus</keyword>
<evidence type="ECO:0000256" key="2">
    <source>
        <dbReference type="SAM" id="MobiDB-lite"/>
    </source>
</evidence>
<dbReference type="Pfam" id="PF11951">
    <property type="entry name" value="Fungal_trans_2"/>
    <property type="match status" value="1"/>
</dbReference>
<reference evidence="5" key="1">
    <citation type="submission" date="2016-09" db="EMBL/GenBank/DDBJ databases">
        <authorList>
            <person name="Guldener U."/>
        </authorList>
    </citation>
    <scope>NUCLEOTIDE SEQUENCE [LARGE SCALE GENOMIC DNA]</scope>
    <source>
        <strain evidence="5">V64-1</strain>
    </source>
</reference>